<comment type="caution">
    <text evidence="3">The sequence shown here is derived from an EMBL/GenBank/DDBJ whole genome shotgun (WGS) entry which is preliminary data.</text>
</comment>
<dbReference type="InterPro" id="IPR000644">
    <property type="entry name" value="CBS_dom"/>
</dbReference>
<dbReference type="CDD" id="cd08946">
    <property type="entry name" value="SDR_e"/>
    <property type="match status" value="1"/>
</dbReference>
<dbReference type="SUPFAM" id="SSF51735">
    <property type="entry name" value="NAD(P)-binding Rossmann-fold domains"/>
    <property type="match status" value="1"/>
</dbReference>
<evidence type="ECO:0000259" key="2">
    <source>
        <dbReference type="PROSITE" id="PS51371"/>
    </source>
</evidence>
<gene>
    <name evidence="3" type="ORF">A2290_03605</name>
</gene>
<feature type="domain" description="CBS" evidence="2">
    <location>
        <begin position="1"/>
        <end position="60"/>
    </location>
</feature>
<dbReference type="InterPro" id="IPR036291">
    <property type="entry name" value="NAD(P)-bd_dom_sf"/>
</dbReference>
<dbReference type="PROSITE" id="PS51371">
    <property type="entry name" value="CBS"/>
    <property type="match status" value="1"/>
</dbReference>
<proteinExistence type="predicted"/>
<reference evidence="3 4" key="1">
    <citation type="journal article" date="2016" name="Nat. Commun.">
        <title>Thousands of microbial genomes shed light on interconnected biogeochemical processes in an aquifer system.</title>
        <authorList>
            <person name="Anantharaman K."/>
            <person name="Brown C.T."/>
            <person name="Hug L.A."/>
            <person name="Sharon I."/>
            <person name="Castelle C.J."/>
            <person name="Probst A.J."/>
            <person name="Thomas B.C."/>
            <person name="Singh A."/>
            <person name="Wilkins M.J."/>
            <person name="Karaoz U."/>
            <person name="Brodie E.L."/>
            <person name="Williams K.H."/>
            <person name="Hubbard S.S."/>
            <person name="Banfield J.F."/>
        </authorList>
    </citation>
    <scope>NUCLEOTIDE SEQUENCE [LARGE SCALE GENOMIC DNA]</scope>
</reference>
<dbReference type="Proteomes" id="UP000177905">
    <property type="component" value="Unassembled WGS sequence"/>
</dbReference>
<dbReference type="SUPFAM" id="SSF54631">
    <property type="entry name" value="CBS-domain pair"/>
    <property type="match status" value="1"/>
</dbReference>
<protein>
    <recommendedName>
        <fullName evidence="2">CBS domain-containing protein</fullName>
    </recommendedName>
</protein>
<evidence type="ECO:0000313" key="3">
    <source>
        <dbReference type="EMBL" id="OGC16669.1"/>
    </source>
</evidence>
<dbReference type="Pfam" id="PF01370">
    <property type="entry name" value="Epimerase"/>
    <property type="match status" value="1"/>
</dbReference>
<keyword evidence="1" id="KW-0129">CBS domain</keyword>
<dbReference type="InterPro" id="IPR046342">
    <property type="entry name" value="CBS_dom_sf"/>
</dbReference>
<evidence type="ECO:0000313" key="4">
    <source>
        <dbReference type="Proteomes" id="UP000177905"/>
    </source>
</evidence>
<sequence>MFKPEVDSTLVKKEDSIKHVMRVIDRGGIGTAFVINEKSILIGSVTDGDIRQAILKGADINSKISSVMNVDPVFLYEDSLSRTHIVFEAVSKLLNRSEANLYMPVVNKDKVLIKLILCSKLIKFEKGNSLKNSLPKSILIVGGAGYLGSILCRKLIKAGYKVRVLDLLLFGKESLKELLSHPSFELVEGDMRNITTVVSALKGINAVVNLAAIVGDPACQKYPESAIETNYLANKLLAEACKYHQINRFVYASTCSVYGIGNGKLDENSALNPVSLYARSKIKSEEAILSLMDENFSPCILRMSTLYGLSPRMRFDLVVNTMTMKAVTEGKITVFGGKQFRPLLHTSDAADAYIKCLKAPIDKIKGQIFNVGSDDQNYRISEIGKKVKSIVKDAELIINEDSSDPRDYLVSFKKINKQLGFATNVTIPFAVKEIKKTLDSGLIKDVKQPRYYNVGEN</sequence>
<dbReference type="AlphaFoldDB" id="A0A1F4S8C9"/>
<name>A0A1F4S8C9_UNCSA</name>
<evidence type="ECO:0000256" key="1">
    <source>
        <dbReference type="PROSITE-ProRule" id="PRU00703"/>
    </source>
</evidence>
<dbReference type="Gene3D" id="3.10.580.10">
    <property type="entry name" value="CBS-domain"/>
    <property type="match status" value="1"/>
</dbReference>
<accession>A0A1F4S8C9</accession>
<dbReference type="Gene3D" id="3.40.50.720">
    <property type="entry name" value="NAD(P)-binding Rossmann-like Domain"/>
    <property type="match status" value="1"/>
</dbReference>
<dbReference type="Pfam" id="PF00571">
    <property type="entry name" value="CBS"/>
    <property type="match status" value="1"/>
</dbReference>
<dbReference type="InterPro" id="IPR001509">
    <property type="entry name" value="Epimerase_deHydtase"/>
</dbReference>
<dbReference type="EMBL" id="MEUA01000005">
    <property type="protein sequence ID" value="OGC16669.1"/>
    <property type="molecule type" value="Genomic_DNA"/>
</dbReference>
<dbReference type="InterPro" id="IPR050177">
    <property type="entry name" value="Lipid_A_modif_metabolic_enz"/>
</dbReference>
<dbReference type="PANTHER" id="PTHR43245">
    <property type="entry name" value="BIFUNCTIONAL POLYMYXIN RESISTANCE PROTEIN ARNA"/>
    <property type="match status" value="1"/>
</dbReference>
<organism evidence="3 4">
    <name type="scientific">candidate division WOR-1 bacterium RIFOXYB2_FULL_36_35</name>
    <dbReference type="NCBI Taxonomy" id="1802578"/>
    <lineage>
        <taxon>Bacteria</taxon>
        <taxon>Bacillati</taxon>
        <taxon>Saganbacteria</taxon>
    </lineage>
</organism>
<dbReference type="PANTHER" id="PTHR43245:SF23">
    <property type="entry name" value="NAD(P)-BINDING DOMAIN-CONTAINING PROTEIN"/>
    <property type="match status" value="1"/>
</dbReference>